<organism evidence="1">
    <name type="scientific">Salmonella enterica</name>
    <name type="common">Salmonella choleraesuis</name>
    <dbReference type="NCBI Taxonomy" id="28901"/>
    <lineage>
        <taxon>Bacteria</taxon>
        <taxon>Pseudomonadati</taxon>
        <taxon>Pseudomonadota</taxon>
        <taxon>Gammaproteobacteria</taxon>
        <taxon>Enterobacterales</taxon>
        <taxon>Enterobacteriaceae</taxon>
        <taxon>Salmonella</taxon>
    </lineage>
</organism>
<reference evidence="1" key="1">
    <citation type="submission" date="2018-07" db="EMBL/GenBank/DDBJ databases">
        <authorList>
            <consortium name="PulseNet: The National Subtyping Network for Foodborne Disease Surveillance"/>
            <person name="Tarr C.L."/>
            <person name="Trees E."/>
            <person name="Katz L.S."/>
            <person name="Carleton-Romer H.A."/>
            <person name="Stroika S."/>
            <person name="Kucerova Z."/>
            <person name="Roache K.F."/>
            <person name="Sabol A.L."/>
            <person name="Besser J."/>
            <person name="Gerner-Smidt P."/>
        </authorList>
    </citation>
    <scope>NUCLEOTIDE SEQUENCE</scope>
    <source>
        <strain evidence="1">PNUSAS018280</strain>
    </source>
</reference>
<dbReference type="EMBL" id="AAGYBI010000039">
    <property type="protein sequence ID" value="EBT2270685.1"/>
    <property type="molecule type" value="Genomic_DNA"/>
</dbReference>
<dbReference type="AlphaFoldDB" id="A0A5V1PK65"/>
<accession>A0A5V1PK65</accession>
<comment type="caution">
    <text evidence="1">The sequence shown here is derived from an EMBL/GenBank/DDBJ whole genome shotgun (WGS) entry which is preliminary data.</text>
</comment>
<gene>
    <name evidence="1" type="ORF">CI531_19585</name>
</gene>
<sequence>MHILFETSEFTYLTLFIDNENISPQFKEWLTAYDLVDAFQSSRATGITISFPEKMNSTNEEINMETESFKVNLADWIKQQEAESGENAFYHPNTEYFKVMREINQHETEFMANSGDLIKMAEKHSVTYSQLNEEDKKFVDFRLNEEIFFVTYDEE</sequence>
<protein>
    <submittedName>
        <fullName evidence="1">Uncharacterized protein</fullName>
    </submittedName>
</protein>
<evidence type="ECO:0000313" key="1">
    <source>
        <dbReference type="EMBL" id="EBT2270685.1"/>
    </source>
</evidence>
<proteinExistence type="predicted"/>
<name>A0A5V1PK65_SALER</name>